<keyword evidence="3" id="KW-1185">Reference proteome</keyword>
<evidence type="ECO:0000313" key="3">
    <source>
        <dbReference type="Proteomes" id="UP000187059"/>
    </source>
</evidence>
<dbReference type="AlphaFoldDB" id="A0A1P8UXC5"/>
<keyword evidence="1" id="KW-0732">Signal</keyword>
<sequence precursor="true">MVRKSSLRIGLSLICGVCATVVLAAEPEPVEQHNSNALWFENWTGLSNAKLTISAPDGEIIAIEADGGTPVYRLSGEVSDGVYRYELSAATDEQVKIVNPINNGRGADQRDTVAKPFYMEGSFTVARGVIITPELVLEDEG</sequence>
<dbReference type="OrthoDB" id="7848466at2"/>
<dbReference type="KEGG" id="paby:Ga0080574_TMP3714"/>
<organism evidence="2 3">
    <name type="scientific">Salipiger abyssi</name>
    <dbReference type="NCBI Taxonomy" id="1250539"/>
    <lineage>
        <taxon>Bacteria</taxon>
        <taxon>Pseudomonadati</taxon>
        <taxon>Pseudomonadota</taxon>
        <taxon>Alphaproteobacteria</taxon>
        <taxon>Rhodobacterales</taxon>
        <taxon>Roseobacteraceae</taxon>
        <taxon>Salipiger</taxon>
    </lineage>
</organism>
<evidence type="ECO:0000313" key="2">
    <source>
        <dbReference type="EMBL" id="APZ54048.1"/>
    </source>
</evidence>
<dbReference type="EMBL" id="CP015093">
    <property type="protein sequence ID" value="APZ54048.1"/>
    <property type="molecule type" value="Genomic_DNA"/>
</dbReference>
<dbReference type="Proteomes" id="UP000187059">
    <property type="component" value="Chromosome"/>
</dbReference>
<dbReference type="RefSeq" id="WP_076703199.1">
    <property type="nucleotide sequence ID" value="NZ_CP015093.1"/>
</dbReference>
<feature type="chain" id="PRO_5013043487" evidence="1">
    <location>
        <begin position="25"/>
        <end position="141"/>
    </location>
</feature>
<gene>
    <name evidence="2" type="ORF">Ga0080574_TMP3714</name>
</gene>
<name>A0A1P8UXC5_9RHOB</name>
<proteinExistence type="predicted"/>
<evidence type="ECO:0000256" key="1">
    <source>
        <dbReference type="SAM" id="SignalP"/>
    </source>
</evidence>
<reference evidence="2 3" key="1">
    <citation type="submission" date="2016-04" db="EMBL/GenBank/DDBJ databases">
        <title>Deep-sea bacteria in the southern Pacific.</title>
        <authorList>
            <person name="Tang K."/>
        </authorList>
    </citation>
    <scope>NUCLEOTIDE SEQUENCE [LARGE SCALE GENOMIC DNA]</scope>
    <source>
        <strain evidence="2 3">JLT2014</strain>
    </source>
</reference>
<feature type="signal peptide" evidence="1">
    <location>
        <begin position="1"/>
        <end position="24"/>
    </location>
</feature>
<accession>A0A1P8UXC5</accession>
<dbReference type="STRING" id="1250539.Ga0080574_TMP3714"/>
<protein>
    <submittedName>
        <fullName evidence="2">Uncharacterized protein</fullName>
    </submittedName>
</protein>